<sequence length="107" mass="11450">MIFLERGGGGGGGGGGEFGARLVGLGSCGRLEMRRIALKGWRDSNSFVYFSTHNLRAASAVAVAVAVLFHGVGERYEVKNKVSVRKYELKRLETTATLSGLKGLDFI</sequence>
<comment type="caution">
    <text evidence="1">The sequence shown here is derived from an EMBL/GenBank/DDBJ whole genome shotgun (WGS) entry which is preliminary data.</text>
</comment>
<name>A0AAD6JAQ6_9ROSI</name>
<dbReference type="EMBL" id="JAPFFJ010000019">
    <property type="protein sequence ID" value="KAJ6401158.1"/>
    <property type="molecule type" value="Genomic_DNA"/>
</dbReference>
<evidence type="ECO:0000313" key="2">
    <source>
        <dbReference type="Proteomes" id="UP001162972"/>
    </source>
</evidence>
<reference evidence="1 2" key="1">
    <citation type="journal article" date="2023" name="Int. J. Mol. Sci.">
        <title>De Novo Assembly and Annotation of 11 Diverse Shrub Willow (Salix) Genomes Reveals Novel Gene Organization in Sex-Linked Regions.</title>
        <authorList>
            <person name="Hyden B."/>
            <person name="Feng K."/>
            <person name="Yates T.B."/>
            <person name="Jawdy S."/>
            <person name="Cereghino C."/>
            <person name="Smart L.B."/>
            <person name="Muchero W."/>
        </authorList>
    </citation>
    <scope>NUCLEOTIDE SEQUENCE [LARGE SCALE GENOMIC DNA]</scope>
    <source>
        <tissue evidence="1">Shoot tip</tissue>
    </source>
</reference>
<proteinExistence type="predicted"/>
<dbReference type="AlphaFoldDB" id="A0AAD6JAQ6"/>
<evidence type="ECO:0000313" key="1">
    <source>
        <dbReference type="EMBL" id="KAJ6401158.1"/>
    </source>
</evidence>
<accession>A0AAD6JAQ6</accession>
<dbReference type="Proteomes" id="UP001162972">
    <property type="component" value="Chromosome 14"/>
</dbReference>
<protein>
    <submittedName>
        <fullName evidence="1">Uncharacterized protein</fullName>
    </submittedName>
</protein>
<keyword evidence="2" id="KW-1185">Reference proteome</keyword>
<gene>
    <name evidence="1" type="ORF">OIU84_016550</name>
</gene>
<organism evidence="1 2">
    <name type="scientific">Salix udensis</name>
    <dbReference type="NCBI Taxonomy" id="889485"/>
    <lineage>
        <taxon>Eukaryota</taxon>
        <taxon>Viridiplantae</taxon>
        <taxon>Streptophyta</taxon>
        <taxon>Embryophyta</taxon>
        <taxon>Tracheophyta</taxon>
        <taxon>Spermatophyta</taxon>
        <taxon>Magnoliopsida</taxon>
        <taxon>eudicotyledons</taxon>
        <taxon>Gunneridae</taxon>
        <taxon>Pentapetalae</taxon>
        <taxon>rosids</taxon>
        <taxon>fabids</taxon>
        <taxon>Malpighiales</taxon>
        <taxon>Salicaceae</taxon>
        <taxon>Saliceae</taxon>
        <taxon>Salix</taxon>
    </lineage>
</organism>